<evidence type="ECO:0000256" key="2">
    <source>
        <dbReference type="SAM" id="Phobius"/>
    </source>
</evidence>
<proteinExistence type="predicted"/>
<accession>A0A9P8NU17</accession>
<keyword evidence="2" id="KW-0472">Membrane</keyword>
<keyword evidence="2" id="KW-1133">Transmembrane helix</keyword>
<comment type="caution">
    <text evidence="3">The sequence shown here is derived from an EMBL/GenBank/DDBJ whole genome shotgun (WGS) entry which is preliminary data.</text>
</comment>
<protein>
    <submittedName>
        <fullName evidence="3">Uncharacterized protein</fullName>
    </submittedName>
</protein>
<reference evidence="3" key="1">
    <citation type="journal article" date="2021" name="Open Biol.">
        <title>Shared evolutionary footprints suggest mitochondrial oxidative damage underlies multiple complex I losses in fungi.</title>
        <authorList>
            <person name="Schikora-Tamarit M.A."/>
            <person name="Marcet-Houben M."/>
            <person name="Nosek J."/>
            <person name="Gabaldon T."/>
        </authorList>
    </citation>
    <scope>NUCLEOTIDE SEQUENCE</scope>
    <source>
        <strain evidence="3">NCAIM Y.01608</strain>
    </source>
</reference>
<evidence type="ECO:0000313" key="4">
    <source>
        <dbReference type="Proteomes" id="UP000788993"/>
    </source>
</evidence>
<organism evidence="3 4">
    <name type="scientific">Ogataea polymorpha</name>
    <dbReference type="NCBI Taxonomy" id="460523"/>
    <lineage>
        <taxon>Eukaryota</taxon>
        <taxon>Fungi</taxon>
        <taxon>Dikarya</taxon>
        <taxon>Ascomycota</taxon>
        <taxon>Saccharomycotina</taxon>
        <taxon>Pichiomycetes</taxon>
        <taxon>Pichiales</taxon>
        <taxon>Pichiaceae</taxon>
        <taxon>Ogataea</taxon>
    </lineage>
</organism>
<feature type="region of interest" description="Disordered" evidence="1">
    <location>
        <begin position="101"/>
        <end position="139"/>
    </location>
</feature>
<feature type="compositionally biased region" description="Low complexity" evidence="1">
    <location>
        <begin position="108"/>
        <end position="133"/>
    </location>
</feature>
<dbReference type="EMBL" id="JAEUBD010001540">
    <property type="protein sequence ID" value="KAH3659362.1"/>
    <property type="molecule type" value="Genomic_DNA"/>
</dbReference>
<dbReference type="Proteomes" id="UP000788993">
    <property type="component" value="Unassembled WGS sequence"/>
</dbReference>
<gene>
    <name evidence="3" type="ORF">OGATHE_006246</name>
</gene>
<feature type="transmembrane region" description="Helical" evidence="2">
    <location>
        <begin position="12"/>
        <end position="44"/>
    </location>
</feature>
<feature type="transmembrane region" description="Helical" evidence="2">
    <location>
        <begin position="179"/>
        <end position="201"/>
    </location>
</feature>
<dbReference type="AlphaFoldDB" id="A0A9P8NU17"/>
<evidence type="ECO:0000256" key="1">
    <source>
        <dbReference type="SAM" id="MobiDB-lite"/>
    </source>
</evidence>
<reference evidence="3" key="2">
    <citation type="submission" date="2021-01" db="EMBL/GenBank/DDBJ databases">
        <authorList>
            <person name="Schikora-Tamarit M.A."/>
        </authorList>
    </citation>
    <scope>NUCLEOTIDE SEQUENCE</scope>
    <source>
        <strain evidence="3">NCAIM Y.01608</strain>
    </source>
</reference>
<keyword evidence="4" id="KW-1185">Reference proteome</keyword>
<sequence>MALSFFLPTASITFLIGLAFSCFIFSLRAIAASFVIGLLILLCFSSSSKNHSGSPSFSRNEYLLNPSSIRSFFDFWPKASCCASVIASTVAKSTSCLCGKLSPDPETSSKSGSVSLSDSDSSSEASLSLSLSDSDSDSDSDRFEAGCSETACFSDSCCGLSLSGITSSTPSKIESPKKLLAVLLSPPFFFFSMVAISLLIASSSSLSMSLSLSLSSTASSESTSLCLSSIPSHSSSSPPRAALALSFASRSIFVSLYC</sequence>
<keyword evidence="2" id="KW-0812">Transmembrane</keyword>
<evidence type="ECO:0000313" key="3">
    <source>
        <dbReference type="EMBL" id="KAH3659362.1"/>
    </source>
</evidence>
<name>A0A9P8NU17_9ASCO</name>